<reference evidence="1 2" key="1">
    <citation type="submission" date="2017-07" db="EMBL/GenBank/DDBJ databases">
        <title>Draft whole genome sequences of clinical Proprionibacteriaceae strains.</title>
        <authorList>
            <person name="Bernier A.-M."/>
            <person name="Bernard K."/>
            <person name="Domingo M.-C."/>
        </authorList>
    </citation>
    <scope>NUCLEOTIDE SEQUENCE [LARGE SCALE GENOMIC DNA]</scope>
    <source>
        <strain evidence="1 2">NML 030167</strain>
    </source>
</reference>
<dbReference type="EMBL" id="NMVO01000003">
    <property type="protein sequence ID" value="OYO16387.1"/>
    <property type="molecule type" value="Genomic_DNA"/>
</dbReference>
<gene>
    <name evidence="1" type="ORF">CGZ94_04175</name>
</gene>
<proteinExistence type="predicted"/>
<protein>
    <submittedName>
        <fullName evidence="1">Uncharacterized protein</fullName>
    </submittedName>
</protein>
<keyword evidence="2" id="KW-1185">Reference proteome</keyword>
<dbReference type="RefSeq" id="WP_094357594.1">
    <property type="nucleotide sequence ID" value="NZ_NMVK01000012.1"/>
</dbReference>
<accession>A0A255GKN4</accession>
<dbReference type="Proteomes" id="UP000215896">
    <property type="component" value="Unassembled WGS sequence"/>
</dbReference>
<evidence type="ECO:0000313" key="1">
    <source>
        <dbReference type="EMBL" id="OYO16387.1"/>
    </source>
</evidence>
<dbReference type="OrthoDB" id="2038281at2"/>
<organism evidence="1 2">
    <name type="scientific">Enemella evansiae</name>
    <dbReference type="NCBI Taxonomy" id="2016499"/>
    <lineage>
        <taxon>Bacteria</taxon>
        <taxon>Bacillati</taxon>
        <taxon>Actinomycetota</taxon>
        <taxon>Actinomycetes</taxon>
        <taxon>Propionibacteriales</taxon>
        <taxon>Propionibacteriaceae</taxon>
        <taxon>Enemella</taxon>
    </lineage>
</organism>
<name>A0A255GKN4_9ACTN</name>
<evidence type="ECO:0000313" key="2">
    <source>
        <dbReference type="Proteomes" id="UP000215896"/>
    </source>
</evidence>
<dbReference type="AlphaFoldDB" id="A0A255GKN4"/>
<dbReference type="InterPro" id="IPR036770">
    <property type="entry name" value="Ankyrin_rpt-contain_sf"/>
</dbReference>
<comment type="caution">
    <text evidence="1">The sequence shown here is derived from an EMBL/GenBank/DDBJ whole genome shotgun (WGS) entry which is preliminary data.</text>
</comment>
<dbReference type="Gene3D" id="1.25.40.20">
    <property type="entry name" value="Ankyrin repeat-containing domain"/>
    <property type="match status" value="1"/>
</dbReference>
<sequence>MKPTELFQAVRDGRLSEVEDEVREQLDLTLEDGSTLLEAAALILGDPQLRYQSVQRLIELGIDVPVASRGRSGVLNVLIGAKKQELDGLLTTTRILLDKGADAGFVSQQDRTPSMELVNSKFDESELAPLYPDWFARDDLNLGHRNKAGVDAQTLAERRERPEFLSAAQDWVAAHPG</sequence>